<dbReference type="Proteomes" id="UP000441717">
    <property type="component" value="Unassembled WGS sequence"/>
</dbReference>
<dbReference type="InterPro" id="IPR005370">
    <property type="entry name" value="UPF0180"/>
</dbReference>
<name>A0A6N7IUQ7_9FIRM</name>
<gene>
    <name evidence="1" type="ORF">GFC01_13100</name>
</gene>
<evidence type="ECO:0000313" key="2">
    <source>
        <dbReference type="Proteomes" id="UP000441717"/>
    </source>
</evidence>
<dbReference type="EMBL" id="WHYR01000041">
    <property type="protein sequence ID" value="MQL53177.1"/>
    <property type="molecule type" value="Genomic_DNA"/>
</dbReference>
<dbReference type="Pfam" id="PF03698">
    <property type="entry name" value="UPF0180"/>
    <property type="match status" value="1"/>
</dbReference>
<evidence type="ECO:0008006" key="3">
    <source>
        <dbReference type="Google" id="ProtNLM"/>
    </source>
</evidence>
<protein>
    <recommendedName>
        <fullName evidence="3">YkuS family protein</fullName>
    </recommendedName>
</protein>
<keyword evidence="2" id="KW-1185">Reference proteome</keyword>
<organism evidence="1 2">
    <name type="scientific">Desulfofundulus thermobenzoicus</name>
    <dbReference type="NCBI Taxonomy" id="29376"/>
    <lineage>
        <taxon>Bacteria</taxon>
        <taxon>Bacillati</taxon>
        <taxon>Bacillota</taxon>
        <taxon>Clostridia</taxon>
        <taxon>Eubacteriales</taxon>
        <taxon>Peptococcaceae</taxon>
        <taxon>Desulfofundulus</taxon>
    </lineage>
</organism>
<dbReference type="AlphaFoldDB" id="A0A6N7IUQ7"/>
<dbReference type="RefSeq" id="WP_152947656.1">
    <property type="nucleotide sequence ID" value="NZ_WHYR01000041.1"/>
</dbReference>
<evidence type="ECO:0000313" key="1">
    <source>
        <dbReference type="EMBL" id="MQL53177.1"/>
    </source>
</evidence>
<sequence>MTKKVAVEEGLTGVRDLLRKTGYQVVSPGSGEEVLAVVGTGLDNNVMNMQDITTRSVVIDATGKTPAEILSRVRELG</sequence>
<accession>A0A6N7IUQ7</accession>
<proteinExistence type="predicted"/>
<dbReference type="OrthoDB" id="1708042at2"/>
<reference evidence="1 2" key="1">
    <citation type="submission" date="2019-10" db="EMBL/GenBank/DDBJ databases">
        <title>Comparative genomics of sulfur disproportionating microorganisms.</title>
        <authorList>
            <person name="Ward L.M."/>
            <person name="Bertran E."/>
            <person name="Johnston D."/>
        </authorList>
    </citation>
    <scope>NUCLEOTIDE SEQUENCE [LARGE SCALE GENOMIC DNA]</scope>
    <source>
        <strain evidence="1 2">DSM 14055</strain>
    </source>
</reference>
<comment type="caution">
    <text evidence="1">The sequence shown here is derived from an EMBL/GenBank/DDBJ whole genome shotgun (WGS) entry which is preliminary data.</text>
</comment>